<gene>
    <name evidence="1" type="ORF">OnM2_072065</name>
</gene>
<dbReference type="AlphaFoldDB" id="A0A420HK11"/>
<protein>
    <submittedName>
        <fullName evidence="1">Putative powdery mildew-specific protein</fullName>
    </submittedName>
</protein>
<organism evidence="1 2">
    <name type="scientific">Erysiphe neolycopersici</name>
    <dbReference type="NCBI Taxonomy" id="212602"/>
    <lineage>
        <taxon>Eukaryota</taxon>
        <taxon>Fungi</taxon>
        <taxon>Dikarya</taxon>
        <taxon>Ascomycota</taxon>
        <taxon>Pezizomycotina</taxon>
        <taxon>Leotiomycetes</taxon>
        <taxon>Erysiphales</taxon>
        <taxon>Erysiphaceae</taxon>
        <taxon>Erysiphe</taxon>
    </lineage>
</organism>
<keyword evidence="2" id="KW-1185">Reference proteome</keyword>
<dbReference type="OrthoDB" id="10470508at2759"/>
<comment type="caution">
    <text evidence="1">The sequence shown here is derived from an EMBL/GenBank/DDBJ whole genome shotgun (WGS) entry which is preliminary data.</text>
</comment>
<name>A0A420HK11_9PEZI</name>
<dbReference type="EMBL" id="MCFK01007214">
    <property type="protein sequence ID" value="RKF57762.1"/>
    <property type="molecule type" value="Genomic_DNA"/>
</dbReference>
<accession>A0A420HK11</accession>
<evidence type="ECO:0000313" key="2">
    <source>
        <dbReference type="Proteomes" id="UP000286134"/>
    </source>
</evidence>
<sequence>MTNLMQKMGVHVAIENPNRMAEPEFKLGIEPELLILIPQELMLNPKSGDYGSDPNKLKILKAKIEHLELFCYNSRVQMYFNDWSIIEYCKPEIIDVFSAQIKDLSKTNPHLAMTRDDYEDTAIIEIGKLACFPNLGKCRSPRPGMKELNAVLDLLNESPKLTAAKTQLPGSPEEHLELATTTSGVSHKVTIHDNPLRQNSLISVPHYDNDPVGFESYKSRVKHETTSSVCRPSHTYWLRVLETSSCSHTTSIEEVGT</sequence>
<reference evidence="1 2" key="1">
    <citation type="journal article" date="2018" name="BMC Genomics">
        <title>Comparative genome analyses reveal sequence features reflecting distinct modes of host-adaptation between dicot and monocot powdery mildew.</title>
        <authorList>
            <person name="Wu Y."/>
            <person name="Ma X."/>
            <person name="Pan Z."/>
            <person name="Kale S.D."/>
            <person name="Song Y."/>
            <person name="King H."/>
            <person name="Zhang Q."/>
            <person name="Presley C."/>
            <person name="Deng X."/>
            <person name="Wei C.I."/>
            <person name="Xiao S."/>
        </authorList>
    </citation>
    <scope>NUCLEOTIDE SEQUENCE [LARGE SCALE GENOMIC DNA]</scope>
    <source>
        <strain evidence="1">UMSG2</strain>
    </source>
</reference>
<dbReference type="Proteomes" id="UP000286134">
    <property type="component" value="Unassembled WGS sequence"/>
</dbReference>
<proteinExistence type="predicted"/>
<evidence type="ECO:0000313" key="1">
    <source>
        <dbReference type="EMBL" id="RKF57762.1"/>
    </source>
</evidence>